<sequence>MSMFGGLLSNKLQYSFHKKNSKAQPKTSTHKKTTQNNTNEKQKQKPRPKQKQKIKPIPKEKQQQQKIKNERSKQKQKPQNVPPKQQTKKPKMKEIKKLDLTLPTLIDQENIDFKDFDESLEQVLKSTEYKEKELQGLSFDQIINGMKSKGSREEFESIKENFHNSSQLLSLHNNINECNEIFSIKQFC</sequence>
<comment type="caution">
    <text evidence="2">The sequence shown here is derived from an EMBL/GenBank/DDBJ whole genome shotgun (WGS) entry which is preliminary data.</text>
</comment>
<feature type="compositionally biased region" description="Basic and acidic residues" evidence="1">
    <location>
        <begin position="57"/>
        <end position="73"/>
    </location>
</feature>
<evidence type="ECO:0000313" key="3">
    <source>
        <dbReference type="Proteomes" id="UP001150062"/>
    </source>
</evidence>
<dbReference type="EMBL" id="JAOAOG010000166">
    <property type="protein sequence ID" value="KAJ6244156.1"/>
    <property type="molecule type" value="Genomic_DNA"/>
</dbReference>
<organism evidence="2 3">
    <name type="scientific">Anaeramoeba flamelloides</name>
    <dbReference type="NCBI Taxonomy" id="1746091"/>
    <lineage>
        <taxon>Eukaryota</taxon>
        <taxon>Metamonada</taxon>
        <taxon>Anaeramoebidae</taxon>
        <taxon>Anaeramoeba</taxon>
    </lineage>
</organism>
<feature type="compositionally biased region" description="Basic residues" evidence="1">
    <location>
        <begin position="44"/>
        <end position="56"/>
    </location>
</feature>
<evidence type="ECO:0000313" key="2">
    <source>
        <dbReference type="EMBL" id="KAJ6244156.1"/>
    </source>
</evidence>
<keyword evidence="3" id="KW-1185">Reference proteome</keyword>
<evidence type="ECO:0000256" key="1">
    <source>
        <dbReference type="SAM" id="MobiDB-lite"/>
    </source>
</evidence>
<proteinExistence type="predicted"/>
<name>A0ABQ8YHU1_9EUKA</name>
<reference evidence="2" key="1">
    <citation type="submission" date="2022-08" db="EMBL/GenBank/DDBJ databases">
        <title>Novel sulfate-reducing endosymbionts in the free-living metamonad Anaeramoeba.</title>
        <authorList>
            <person name="Jerlstrom-Hultqvist J."/>
            <person name="Cepicka I."/>
            <person name="Gallot-Lavallee L."/>
            <person name="Salas-Leiva D."/>
            <person name="Curtis B.A."/>
            <person name="Zahonova K."/>
            <person name="Pipaliya S."/>
            <person name="Dacks J."/>
            <person name="Roger A.J."/>
        </authorList>
    </citation>
    <scope>NUCLEOTIDE SEQUENCE</scope>
    <source>
        <strain evidence="2">Schooner1</strain>
    </source>
</reference>
<protein>
    <submittedName>
        <fullName evidence="2">Uncharacterized protein</fullName>
    </submittedName>
</protein>
<feature type="region of interest" description="Disordered" evidence="1">
    <location>
        <begin position="15"/>
        <end position="96"/>
    </location>
</feature>
<dbReference type="Proteomes" id="UP001150062">
    <property type="component" value="Unassembled WGS sequence"/>
</dbReference>
<accession>A0ABQ8YHU1</accession>
<gene>
    <name evidence="2" type="ORF">M0813_21420</name>
</gene>